<dbReference type="AlphaFoldDB" id="A0A1G2PLM7"/>
<reference evidence="1 2" key="1">
    <citation type="journal article" date="2016" name="Nat. Commun.">
        <title>Thousands of microbial genomes shed light on interconnected biogeochemical processes in an aquifer system.</title>
        <authorList>
            <person name="Anantharaman K."/>
            <person name="Brown C.T."/>
            <person name="Hug L.A."/>
            <person name="Sharon I."/>
            <person name="Castelle C.J."/>
            <person name="Probst A.J."/>
            <person name="Thomas B.C."/>
            <person name="Singh A."/>
            <person name="Wilkins M.J."/>
            <person name="Karaoz U."/>
            <person name="Brodie E.L."/>
            <person name="Williams K.H."/>
            <person name="Hubbard S.S."/>
            <person name="Banfield J.F."/>
        </authorList>
    </citation>
    <scope>NUCLEOTIDE SEQUENCE [LARGE SCALE GENOMIC DNA]</scope>
    <source>
        <strain evidence="2">RIFCSPHIGHO2_01_FULL_58_15</strain>
    </source>
</reference>
<name>A0A1G2PLM7_TERXR</name>
<gene>
    <name evidence="1" type="ORF">A2682_01345</name>
</gene>
<protein>
    <submittedName>
        <fullName evidence="1">Uncharacterized protein</fullName>
    </submittedName>
</protein>
<evidence type="ECO:0000313" key="1">
    <source>
        <dbReference type="EMBL" id="OHA48532.1"/>
    </source>
</evidence>
<sequence length="136" mass="15008">MTRKSVQTIDVARLRRTTARNKRRLERGWSAAAAEREREAAAAAEEYGQAKAQGVIPEIPEILKKAASEGRDSACVLQLITSRGDKRAAEIIAAHCESLGLKTELHHYTPGSDDLWGHHDNLIASWEAPVVSKKKK</sequence>
<evidence type="ECO:0000313" key="2">
    <source>
        <dbReference type="Proteomes" id="UP000178690"/>
    </source>
</evidence>
<accession>A0A1G2PLM7</accession>
<proteinExistence type="predicted"/>
<dbReference type="STRING" id="1802363.A2682_01345"/>
<dbReference type="EMBL" id="MHST01000019">
    <property type="protein sequence ID" value="OHA48532.1"/>
    <property type="molecule type" value="Genomic_DNA"/>
</dbReference>
<dbReference type="Proteomes" id="UP000178690">
    <property type="component" value="Unassembled WGS sequence"/>
</dbReference>
<comment type="caution">
    <text evidence="1">The sequence shown here is derived from an EMBL/GenBank/DDBJ whole genome shotgun (WGS) entry which is preliminary data.</text>
</comment>
<organism evidence="1 2">
    <name type="scientific">Terrybacteria sp. (strain RIFCSPHIGHO2_01_FULL_58_15)</name>
    <dbReference type="NCBI Taxonomy" id="1802363"/>
    <lineage>
        <taxon>Bacteria</taxon>
        <taxon>Candidatus Terryibacteriota</taxon>
    </lineage>
</organism>